<dbReference type="SUPFAM" id="SSF82895">
    <property type="entry name" value="TSP-1 type 1 repeat"/>
    <property type="match status" value="1"/>
</dbReference>
<dbReference type="CTD" id="20248296"/>
<dbReference type="EMBL" id="KB200129">
    <property type="protein sequence ID" value="ESP03017.1"/>
    <property type="molecule type" value="Genomic_DNA"/>
</dbReference>
<evidence type="ECO:0000256" key="1">
    <source>
        <dbReference type="ARBA" id="ARBA00022737"/>
    </source>
</evidence>
<dbReference type="Proteomes" id="UP000030746">
    <property type="component" value="Unassembled WGS sequence"/>
</dbReference>
<dbReference type="InterPro" id="IPR052065">
    <property type="entry name" value="Compl_asym_regulator"/>
</dbReference>
<dbReference type="OMA" id="KCANTTP"/>
<dbReference type="RefSeq" id="XP_009046487.1">
    <property type="nucleotide sequence ID" value="XM_009048239.1"/>
</dbReference>
<organism evidence="3 4">
    <name type="scientific">Lottia gigantea</name>
    <name type="common">Giant owl limpet</name>
    <dbReference type="NCBI Taxonomy" id="225164"/>
    <lineage>
        <taxon>Eukaryota</taxon>
        <taxon>Metazoa</taxon>
        <taxon>Spiralia</taxon>
        <taxon>Lophotrochozoa</taxon>
        <taxon>Mollusca</taxon>
        <taxon>Gastropoda</taxon>
        <taxon>Patellogastropoda</taxon>
        <taxon>Lottioidea</taxon>
        <taxon>Lottiidae</taxon>
        <taxon>Lottia</taxon>
    </lineage>
</organism>
<dbReference type="Pfam" id="PF00090">
    <property type="entry name" value="TSP_1"/>
    <property type="match status" value="1"/>
</dbReference>
<evidence type="ECO:0000313" key="4">
    <source>
        <dbReference type="Proteomes" id="UP000030746"/>
    </source>
</evidence>
<dbReference type="InterPro" id="IPR036383">
    <property type="entry name" value="TSP1_rpt_sf"/>
</dbReference>
<dbReference type="OrthoDB" id="6066290at2759"/>
<dbReference type="Gene3D" id="2.20.100.10">
    <property type="entry name" value="Thrombospondin type-1 (TSP1) repeat"/>
    <property type="match status" value="1"/>
</dbReference>
<dbReference type="GeneID" id="20248296"/>
<keyword evidence="1" id="KW-0677">Repeat</keyword>
<sequence length="237" mass="26339">MGLITKDYLLKSVILMISVTNIAGQFTQINSTECLGGWEEWSTFGPYEGCIPTCSGVGSRIRERNCPDSVLGAPDCLYRESERESVDCSDTPGCQPSVSGGFSAWSSWSNIGECSAYCGTGTEQVQRTRACDNPPSSGGGADCQGERIQTSDRSCSNYNFQCNFICSRFSNRILSYPRRPGQYLQCTYGNVLWRDCQPASVYRSDLQSINSQFSWFNFNYNMWIQRNNLGTLLSVCS</sequence>
<name>V4BAP5_LOTGI</name>
<protein>
    <submittedName>
        <fullName evidence="3">Uncharacterized protein</fullName>
    </submittedName>
</protein>
<keyword evidence="4" id="KW-1185">Reference proteome</keyword>
<dbReference type="STRING" id="225164.V4BAP5"/>
<dbReference type="InterPro" id="IPR000884">
    <property type="entry name" value="TSP1_rpt"/>
</dbReference>
<dbReference type="HOGENOM" id="CLU_1171770_0_0_1"/>
<reference evidence="3 4" key="1">
    <citation type="journal article" date="2013" name="Nature">
        <title>Insights into bilaterian evolution from three spiralian genomes.</title>
        <authorList>
            <person name="Simakov O."/>
            <person name="Marletaz F."/>
            <person name="Cho S.J."/>
            <person name="Edsinger-Gonzales E."/>
            <person name="Havlak P."/>
            <person name="Hellsten U."/>
            <person name="Kuo D.H."/>
            <person name="Larsson T."/>
            <person name="Lv J."/>
            <person name="Arendt D."/>
            <person name="Savage R."/>
            <person name="Osoegawa K."/>
            <person name="de Jong P."/>
            <person name="Grimwood J."/>
            <person name="Chapman J.A."/>
            <person name="Shapiro H."/>
            <person name="Aerts A."/>
            <person name="Otillar R.P."/>
            <person name="Terry A.Y."/>
            <person name="Boore J.L."/>
            <person name="Grigoriev I.V."/>
            <person name="Lindberg D.R."/>
            <person name="Seaver E.C."/>
            <person name="Weisblat D.A."/>
            <person name="Putnam N.H."/>
            <person name="Rokhsar D.S."/>
        </authorList>
    </citation>
    <scope>NUCLEOTIDE SEQUENCE [LARGE SCALE GENOMIC DNA]</scope>
</reference>
<proteinExistence type="predicted"/>
<dbReference type="PANTHER" id="PTHR22906">
    <property type="entry name" value="PROPERDIN"/>
    <property type="match status" value="1"/>
</dbReference>
<evidence type="ECO:0000313" key="3">
    <source>
        <dbReference type="EMBL" id="ESP03017.1"/>
    </source>
</evidence>
<dbReference type="PANTHER" id="PTHR22906:SF53">
    <property type="entry name" value="HEMICENTIN-1"/>
    <property type="match status" value="1"/>
</dbReference>
<dbReference type="SMART" id="SM00209">
    <property type="entry name" value="TSP1"/>
    <property type="match status" value="2"/>
</dbReference>
<accession>V4BAP5</accession>
<evidence type="ECO:0000256" key="2">
    <source>
        <dbReference type="ARBA" id="ARBA00023157"/>
    </source>
</evidence>
<dbReference type="KEGG" id="lgi:LOTGIDRAFT_230460"/>
<gene>
    <name evidence="3" type="ORF">LOTGIDRAFT_230460</name>
</gene>
<dbReference type="AlphaFoldDB" id="V4BAP5"/>
<keyword evidence="2" id="KW-1015">Disulfide bond</keyword>
<dbReference type="PROSITE" id="PS50092">
    <property type="entry name" value="TSP1"/>
    <property type="match status" value="2"/>
</dbReference>